<dbReference type="KEGG" id="fro:AALO17_15660"/>
<keyword evidence="1" id="KW-0812">Transmembrane</keyword>
<feature type="chain" id="PRO_5007301987" description="Streptococcal pilin isopeptide linker domain-containing protein" evidence="2">
    <location>
        <begin position="26"/>
        <end position="197"/>
    </location>
</feature>
<evidence type="ECO:0000256" key="1">
    <source>
        <dbReference type="SAM" id="Phobius"/>
    </source>
</evidence>
<evidence type="ECO:0008006" key="5">
    <source>
        <dbReference type="Google" id="ProtNLM"/>
    </source>
</evidence>
<evidence type="ECO:0000256" key="2">
    <source>
        <dbReference type="SAM" id="SignalP"/>
    </source>
</evidence>
<dbReference type="GeneID" id="78478249"/>
<dbReference type="AlphaFoldDB" id="A0A140DVM3"/>
<accession>A0A140DVM3</accession>
<feature type="transmembrane region" description="Helical" evidence="1">
    <location>
        <begin position="173"/>
        <end position="191"/>
    </location>
</feature>
<evidence type="ECO:0000313" key="3">
    <source>
        <dbReference type="EMBL" id="AMK54700.1"/>
    </source>
</evidence>
<protein>
    <recommendedName>
        <fullName evidence="5">Streptococcal pilin isopeptide linker domain-containing protein</fullName>
    </recommendedName>
</protein>
<keyword evidence="1" id="KW-0472">Membrane</keyword>
<reference evidence="3 4" key="1">
    <citation type="journal article" date="2016" name="Gut Pathog.">
        <title>Whole genome sequencing of "Faecalibaculum rodentium" ALO17, isolated from C57BL/6J laboratory mouse feces.</title>
        <authorList>
            <person name="Lim S."/>
            <person name="Chang D.H."/>
            <person name="Ahn S."/>
            <person name="Kim B.C."/>
        </authorList>
    </citation>
    <scope>NUCLEOTIDE SEQUENCE [LARGE SCALE GENOMIC DNA]</scope>
    <source>
        <strain evidence="3 4">Alo17</strain>
    </source>
</reference>
<evidence type="ECO:0000313" key="4">
    <source>
        <dbReference type="Proteomes" id="UP000069771"/>
    </source>
</evidence>
<dbReference type="EMBL" id="CP011391">
    <property type="protein sequence ID" value="AMK54700.1"/>
    <property type="molecule type" value="Genomic_DNA"/>
</dbReference>
<keyword evidence="2" id="KW-0732">Signal</keyword>
<keyword evidence="1" id="KW-1133">Transmembrane helix</keyword>
<organism evidence="3 4">
    <name type="scientific">Faecalibaculum rodentium</name>
    <dbReference type="NCBI Taxonomy" id="1702221"/>
    <lineage>
        <taxon>Bacteria</taxon>
        <taxon>Bacillati</taxon>
        <taxon>Bacillota</taxon>
        <taxon>Erysipelotrichia</taxon>
        <taxon>Erysipelotrichales</taxon>
        <taxon>Erysipelotrichaceae</taxon>
        <taxon>Faecalibaculum</taxon>
    </lineage>
</organism>
<gene>
    <name evidence="3" type="ORF">AALO17_15660</name>
</gene>
<dbReference type="RefSeq" id="WP_067557462.1">
    <property type="nucleotide sequence ID" value="NZ_CANRYF010000010.1"/>
</dbReference>
<name>A0A140DVM3_9FIRM</name>
<sequence>MRSKRILWLALLLFVMTFTILPVSAAETSISVGIPVQVKSGDTPAVKGDVLFTLTPVEGAPAPAQSGLRLAAGNGSILPAVTLPKPDTYVYRLQAAPADPSSEYIEGLADFQVEITVFNGDTGMEAVIVASDWNKPADAQPKEPVTVVLKRKILPGQDKGADTAAKSSSMNPWMWLAAGSLLLAAIFWIGLKHDTTE</sequence>
<dbReference type="OrthoDB" id="9988502at2"/>
<proteinExistence type="predicted"/>
<feature type="signal peptide" evidence="2">
    <location>
        <begin position="1"/>
        <end position="25"/>
    </location>
</feature>
<dbReference type="Proteomes" id="UP000069771">
    <property type="component" value="Chromosome"/>
</dbReference>
<keyword evidence="4" id="KW-1185">Reference proteome</keyword>